<feature type="compositionally biased region" description="Low complexity" evidence="1">
    <location>
        <begin position="60"/>
        <end position="74"/>
    </location>
</feature>
<evidence type="ECO:0000256" key="1">
    <source>
        <dbReference type="SAM" id="MobiDB-lite"/>
    </source>
</evidence>
<feature type="region of interest" description="Disordered" evidence="1">
    <location>
        <begin position="433"/>
        <end position="545"/>
    </location>
</feature>
<accession>A0AAD9H6K6</accession>
<feature type="region of interest" description="Disordered" evidence="1">
    <location>
        <begin position="214"/>
        <end position="238"/>
    </location>
</feature>
<feature type="region of interest" description="Disordered" evidence="1">
    <location>
        <begin position="620"/>
        <end position="650"/>
    </location>
</feature>
<feature type="compositionally biased region" description="Basic and acidic residues" evidence="1">
    <location>
        <begin position="518"/>
        <end position="527"/>
    </location>
</feature>
<feature type="compositionally biased region" description="Polar residues" evidence="1">
    <location>
        <begin position="217"/>
        <end position="237"/>
    </location>
</feature>
<dbReference type="AlphaFoldDB" id="A0AAD9H6K6"/>
<name>A0AAD9H6K6_9PEZI</name>
<keyword evidence="3" id="KW-1185">Reference proteome</keyword>
<feature type="compositionally biased region" description="Basic and acidic residues" evidence="1">
    <location>
        <begin position="622"/>
        <end position="637"/>
    </location>
</feature>
<sequence length="894" mass="97687">MAQGQLASLPSMANGMSLGLSKGELHRIQQYERIVHFRDAILAGSHPKIKVPKLSAPQASATAVAPPSNASVPAKGTTESTVQGHEAGNTQPIASNTQQHASLPGLGNPPPANANLPARPFVSAGNTEINPIFLQKSDDLIKAEIQLQRQRLERALRDEVDQRRASMKASAQSEPLADFDISDVLSKALTLVQAAPSSSANPLAAANTSAASDSFDENSYYSSQHNSPDSSLYSSRAGNDADAVAQSCKLSAADRPLEGNTQVQANQGAQAGLPSSLSHASATHQPQGQALNSTPSRTRPLSGRADAAHGYSRYPSVGTTQRTEGGDNTGASTSGGGSGNTSRSEESGVMDLDDSADRSVPAAGQQQLRESMLARQPSPLIQVRAPNVSPLAPQPSHVSLLATARVRGPALDAQDMNIPQGTTAQVAALRNEPNVISSPDSSPQGGRNGEKRKGKKKKNNANNNASNKRSARQAPDEPYIKPEPRSPSPMSAPSFVRPQKRPRRQADDELHYTPPDHPFSRSYRDEGAAPAYEPQDYRPRPVSQAVTSGEYGYGREYVEEPRVPNGAEYVRRVQSPGVYAVHSAPSEIYATSPAASVDRYGREPTRYYRDSYEVMRMSGRPMADRARSRSPVMRERASPLMGPPKAPSARVVVDPATGRQYYEPVSVVRQSVAPPQLRSGEPEMIYDRAPIRAESRRPGPDPRDDDVLYQRTSPIYAAPRRVVTQPEYAISDAHRIYRHREYSARSMAPPGEEYIPARGGLEQRRVIEEPPREYMMRATTVRPAETVRYELPREYGRVQSVRPEQLPIQDYASAPMHPEARLEVIQPGPRSYSVRPSEPQVIRREYSVRPMDQQQYYGQPLPARPEPEVSYIERPRVAAQEVYYADEAPRPMYR</sequence>
<protein>
    <submittedName>
        <fullName evidence="2">Uncharacterized protein</fullName>
    </submittedName>
</protein>
<proteinExistence type="predicted"/>
<organism evidence="2 3">
    <name type="scientific">Colletotrichum zoysiae</name>
    <dbReference type="NCBI Taxonomy" id="1216348"/>
    <lineage>
        <taxon>Eukaryota</taxon>
        <taxon>Fungi</taxon>
        <taxon>Dikarya</taxon>
        <taxon>Ascomycota</taxon>
        <taxon>Pezizomycotina</taxon>
        <taxon>Sordariomycetes</taxon>
        <taxon>Hypocreomycetidae</taxon>
        <taxon>Glomerellales</taxon>
        <taxon>Glomerellaceae</taxon>
        <taxon>Colletotrichum</taxon>
        <taxon>Colletotrichum graminicola species complex</taxon>
    </lineage>
</organism>
<dbReference type="EMBL" id="MU843014">
    <property type="protein sequence ID" value="KAK2023078.1"/>
    <property type="molecule type" value="Genomic_DNA"/>
</dbReference>
<dbReference type="Proteomes" id="UP001232148">
    <property type="component" value="Unassembled WGS sequence"/>
</dbReference>
<reference evidence="2" key="1">
    <citation type="submission" date="2021-06" db="EMBL/GenBank/DDBJ databases">
        <title>Comparative genomics, transcriptomics and evolutionary studies reveal genomic signatures of adaptation to plant cell wall in hemibiotrophic fungi.</title>
        <authorList>
            <consortium name="DOE Joint Genome Institute"/>
            <person name="Baroncelli R."/>
            <person name="Diaz J.F."/>
            <person name="Benocci T."/>
            <person name="Peng M."/>
            <person name="Battaglia E."/>
            <person name="Haridas S."/>
            <person name="Andreopoulos W."/>
            <person name="Labutti K."/>
            <person name="Pangilinan J."/>
            <person name="Floch G.L."/>
            <person name="Makela M.R."/>
            <person name="Henrissat B."/>
            <person name="Grigoriev I.V."/>
            <person name="Crouch J.A."/>
            <person name="De Vries R.P."/>
            <person name="Sukno S.A."/>
            <person name="Thon M.R."/>
        </authorList>
    </citation>
    <scope>NUCLEOTIDE SEQUENCE</scope>
    <source>
        <strain evidence="2">MAFF235873</strain>
    </source>
</reference>
<feature type="compositionally biased region" description="Basic residues" evidence="1">
    <location>
        <begin position="450"/>
        <end position="459"/>
    </location>
</feature>
<gene>
    <name evidence="2" type="ORF">LX32DRAFT_601547</name>
</gene>
<feature type="compositionally biased region" description="Basic and acidic residues" evidence="1">
    <location>
        <begin position="474"/>
        <end position="484"/>
    </location>
</feature>
<evidence type="ECO:0000313" key="2">
    <source>
        <dbReference type="EMBL" id="KAK2023078.1"/>
    </source>
</evidence>
<feature type="compositionally biased region" description="Polar residues" evidence="1">
    <location>
        <begin position="268"/>
        <end position="299"/>
    </location>
</feature>
<feature type="region of interest" description="Disordered" evidence="1">
    <location>
        <begin position="268"/>
        <end position="367"/>
    </location>
</feature>
<feature type="compositionally biased region" description="Polar residues" evidence="1">
    <location>
        <begin position="77"/>
        <end position="101"/>
    </location>
</feature>
<comment type="caution">
    <text evidence="2">The sequence shown here is derived from an EMBL/GenBank/DDBJ whole genome shotgun (WGS) entry which is preliminary data.</text>
</comment>
<evidence type="ECO:0000313" key="3">
    <source>
        <dbReference type="Proteomes" id="UP001232148"/>
    </source>
</evidence>
<feature type="compositionally biased region" description="Polar residues" evidence="1">
    <location>
        <begin position="434"/>
        <end position="443"/>
    </location>
</feature>
<feature type="region of interest" description="Disordered" evidence="1">
    <location>
        <begin position="60"/>
        <end position="120"/>
    </location>
</feature>